<reference evidence="5 6" key="1">
    <citation type="journal article" date="2018" name="Nat. Biotechnol.">
        <title>A standardized bacterial taxonomy based on genome phylogeny substantially revises the tree of life.</title>
        <authorList>
            <person name="Parks D.H."/>
            <person name="Chuvochina M."/>
            <person name="Waite D.W."/>
            <person name="Rinke C."/>
            <person name="Skarshewski A."/>
            <person name="Chaumeil P.A."/>
            <person name="Hugenholtz P."/>
        </authorList>
    </citation>
    <scope>NUCLEOTIDE SEQUENCE [LARGE SCALE GENOMIC DNA]</scope>
    <source>
        <strain evidence="5">UBA9049</strain>
    </source>
</reference>
<comment type="caution">
    <text evidence="5">The sequence shown here is derived from an EMBL/GenBank/DDBJ whole genome shotgun (WGS) entry which is preliminary data.</text>
</comment>
<evidence type="ECO:0000256" key="1">
    <source>
        <dbReference type="ARBA" id="ARBA00022598"/>
    </source>
</evidence>
<dbReference type="SUPFAM" id="SSF55326">
    <property type="entry name" value="PurM N-terminal domain-like"/>
    <property type="match status" value="1"/>
</dbReference>
<evidence type="ECO:0000256" key="2">
    <source>
        <dbReference type="ARBA" id="ARBA00022741"/>
    </source>
</evidence>
<accession>A0A3B8WJ83</accession>
<dbReference type="GO" id="GO:0005524">
    <property type="term" value="F:ATP binding"/>
    <property type="evidence" value="ECO:0007669"/>
    <property type="project" value="UniProtKB-KW"/>
</dbReference>
<evidence type="ECO:0000256" key="3">
    <source>
        <dbReference type="ARBA" id="ARBA00022840"/>
    </source>
</evidence>
<dbReference type="InterPro" id="IPR036921">
    <property type="entry name" value="PurM-like_N_sf"/>
</dbReference>
<dbReference type="InterPro" id="IPR041609">
    <property type="entry name" value="PurL_linker"/>
</dbReference>
<proteinExistence type="predicted"/>
<dbReference type="GO" id="GO:0005737">
    <property type="term" value="C:cytoplasm"/>
    <property type="evidence" value="ECO:0007669"/>
    <property type="project" value="TreeGrafter"/>
</dbReference>
<dbReference type="AlphaFoldDB" id="A0A3B8WJ83"/>
<sequence>LGRVPVLSGGRDALVEANGRLGLALADDEIDYLVKSFVGLERDPTDVELMMFAQANSEHCRHKIFNASWDIDGEGQEKSLFAMIRNTFEMNSEGVLSAYKDNAAVIAGSEAGRFFPNPDTGVYGYNR</sequence>
<keyword evidence="3" id="KW-0067">ATP-binding</keyword>
<dbReference type="Proteomes" id="UP000261325">
    <property type="component" value="Unassembled WGS sequence"/>
</dbReference>
<dbReference type="FunFam" id="1.10.8.750:FF:000002">
    <property type="entry name" value="Phosphoribosylformylglycinamidine synthase"/>
    <property type="match status" value="1"/>
</dbReference>
<keyword evidence="2" id="KW-0547">Nucleotide-binding</keyword>
<name>A0A3B8WJ83_MARNT</name>
<dbReference type="GO" id="GO:0006164">
    <property type="term" value="P:purine nucleotide biosynthetic process"/>
    <property type="evidence" value="ECO:0007669"/>
    <property type="project" value="TreeGrafter"/>
</dbReference>
<dbReference type="PANTHER" id="PTHR10099:SF1">
    <property type="entry name" value="PHOSPHORIBOSYLFORMYLGLYCINAMIDINE SYNTHASE"/>
    <property type="match status" value="1"/>
</dbReference>
<keyword evidence="1" id="KW-0436">Ligase</keyword>
<dbReference type="EMBL" id="DLYI01000031">
    <property type="protein sequence ID" value="HAC26735.1"/>
    <property type="molecule type" value="Genomic_DNA"/>
</dbReference>
<dbReference type="PANTHER" id="PTHR10099">
    <property type="entry name" value="PHOSPHORIBOSYLFORMYLGLYCINAMIDINE SYNTHASE"/>
    <property type="match status" value="1"/>
</dbReference>
<dbReference type="SUPFAM" id="SSF109736">
    <property type="entry name" value="FGAM synthase PurL, linker domain"/>
    <property type="match status" value="1"/>
</dbReference>
<gene>
    <name evidence="5" type="ORF">DCF82_02755</name>
</gene>
<evidence type="ECO:0000313" key="5">
    <source>
        <dbReference type="EMBL" id="HAC26735.1"/>
    </source>
</evidence>
<dbReference type="Gene3D" id="1.10.8.750">
    <property type="entry name" value="Phosphoribosylformylglycinamidine synthase, linker domain"/>
    <property type="match status" value="1"/>
</dbReference>
<dbReference type="GO" id="GO:0004642">
    <property type="term" value="F:phosphoribosylformylglycinamidine synthase activity"/>
    <property type="evidence" value="ECO:0007669"/>
    <property type="project" value="TreeGrafter"/>
</dbReference>
<organism evidence="5 6">
    <name type="scientific">Marinobacter nauticus</name>
    <name type="common">Marinobacter hydrocarbonoclasticus</name>
    <name type="synonym">Marinobacter aquaeolei</name>
    <dbReference type="NCBI Taxonomy" id="2743"/>
    <lineage>
        <taxon>Bacteria</taxon>
        <taxon>Pseudomonadati</taxon>
        <taxon>Pseudomonadota</taxon>
        <taxon>Gammaproteobacteria</taxon>
        <taxon>Pseudomonadales</taxon>
        <taxon>Marinobacteraceae</taxon>
        <taxon>Marinobacter</taxon>
    </lineage>
</organism>
<dbReference type="Gene3D" id="3.30.1330.10">
    <property type="entry name" value="PurM-like, N-terminal domain"/>
    <property type="match status" value="1"/>
</dbReference>
<evidence type="ECO:0000259" key="4">
    <source>
        <dbReference type="Pfam" id="PF18072"/>
    </source>
</evidence>
<feature type="domain" description="Phosphoribosylformylglycinamidine synthase linker" evidence="4">
    <location>
        <begin position="14"/>
        <end position="63"/>
    </location>
</feature>
<evidence type="ECO:0000313" key="6">
    <source>
        <dbReference type="Proteomes" id="UP000261325"/>
    </source>
</evidence>
<feature type="non-terminal residue" evidence="5">
    <location>
        <position position="127"/>
    </location>
</feature>
<protein>
    <recommendedName>
        <fullName evidence="4">Phosphoribosylformylglycinamidine synthase linker domain-containing protein</fullName>
    </recommendedName>
</protein>
<feature type="non-terminal residue" evidence="5">
    <location>
        <position position="1"/>
    </location>
</feature>
<dbReference type="Pfam" id="PF18072">
    <property type="entry name" value="FGAR-AT_linker"/>
    <property type="match status" value="1"/>
</dbReference>